<feature type="compositionally biased region" description="Basic and acidic residues" evidence="1">
    <location>
        <begin position="813"/>
        <end position="825"/>
    </location>
</feature>
<reference evidence="3 4" key="1">
    <citation type="journal article" date="2018" name="Genome Biol. Evol.">
        <title>Multiple Roots of Fruiting Body Formation in Amoebozoa.</title>
        <authorList>
            <person name="Hillmann F."/>
            <person name="Forbes G."/>
            <person name="Novohradska S."/>
            <person name="Ferling I."/>
            <person name="Riege K."/>
            <person name="Groth M."/>
            <person name="Westermann M."/>
            <person name="Marz M."/>
            <person name="Spaller T."/>
            <person name="Winckler T."/>
            <person name="Schaap P."/>
            <person name="Glockner G."/>
        </authorList>
    </citation>
    <scope>NUCLEOTIDE SEQUENCE [LARGE SCALE GENOMIC DNA]</scope>
    <source>
        <strain evidence="3 4">Jena</strain>
    </source>
</reference>
<dbReference type="EMBL" id="MDYQ01000022">
    <property type="protein sequence ID" value="PRP87161.1"/>
    <property type="molecule type" value="Genomic_DNA"/>
</dbReference>
<evidence type="ECO:0000313" key="4">
    <source>
        <dbReference type="Proteomes" id="UP000241769"/>
    </source>
</evidence>
<dbReference type="Gene3D" id="3.80.10.10">
    <property type="entry name" value="Ribonuclease Inhibitor"/>
    <property type="match status" value="4"/>
</dbReference>
<feature type="region of interest" description="Disordered" evidence="1">
    <location>
        <begin position="1112"/>
        <end position="1166"/>
    </location>
</feature>
<dbReference type="PANTHER" id="PTHR13318">
    <property type="entry name" value="PARTNER OF PAIRED, ISOFORM B-RELATED"/>
    <property type="match status" value="1"/>
</dbReference>
<dbReference type="PANTHER" id="PTHR13318:SF190">
    <property type="entry name" value="PARTNER OF PAIRED, ISOFORM B"/>
    <property type="match status" value="1"/>
</dbReference>
<protein>
    <recommendedName>
        <fullName evidence="2">F-box/LRR-repeat protein 15-like leucin rich repeat domain-containing protein</fullName>
    </recommendedName>
</protein>
<sequence length="1378" mass="154458">MESWVLAVGGRGVQGERASKLTCLPPPFYLNFPLLVFVSNIRFIIRGVRCDASKSMNPDDGLVRLGSQNLTEDVKSLVFNHEFTRGKVTDDVMENFLENGQTGLSLNECVHITDASLRHIARNVGHSIKTLTLVDCSRITDGGIRALSENAKVLTKLDLTGCFMISRFGADALSRNCTTLSELELTECLSIDDSAIYSLLQSKSLNILTLADCHNVLFLFHDVSDFDREKATNPNLKSLCLRHTRVTDESIQNITELCSDLRILDLSWCSRITNQSAQTIGDKKYPNLFALNLWGCTALTDGGLSHLCRNLPKLSSLTLSECTGLTDQSIISIIAMAANVTSLNLWGCQSLSPASIQLLLRHSPKMQTLGLSYCSQINDAALEGISQKVSQLKAIQFEQCNGVTNKTIASMGSKTLTTINLRRCSLVTSEGIWECLQRCDSLTNLNLAFCSLDVTFVDQLCQFQCLPIIKVLDLSGFKSLTDAHLHQLIENDGFCNSVTTFKLDECTGLTDAGIDGMLRRCTNLQHISLCFCRELTDESFSAMEEGTHHSLLSISVGGCGKFTDVLLRRASHCPKLKELTLAWNKLITDKEIPNLASRCQNLKTVNLSYCHLITDVAIKAIVENCRNIKRLDAGYCPDISIAGFMTASLRLKNLMFLRLMSTCLGAIEEFFVESMKRNCPHLKIEIGINQRRPRCNFRSSCVSAGNSWRKLMQDEKDKSHTKKSGPTTVTTTKAAKRLVIQDYVPSKTVPLQGPLHFRGQTAKREPPSKAITVNAKVVGTCMILVSGIDRKKTHHREFMQDTAARRSMLAEKAKERMTDKNDVKTKAASPGKGLSNALSSIHLEDATAESPVDSPLLDISDRDEEEEETYVCTSSSEEEGVEDIELSQYLEDEDQVKDDSADERRIAAAHFGATVGRLIIHNSRNLLDTPYHTQKCSSHSYVHREYAIDTRHSQECSITNFFVHPYTQIESTTTNKPQRYSIRSNNAKNGTASTDDTQTHIALSNLLLIREHQTLWMNEDDEMYDQEDTPDNRDVGDTTHQGDYQEVDCEVLVEEEDHGEQNQYEEEPQEYYVGEYTEEEIIIPEEEFEHHDHHDDNSFHYDNEESSYQYEYTEEESDLLSHELAESQPEESHAEYHDIERTVEEEESSDSLGLPPPVFRTEGTTSTVETDAVQEALEVEAPKDEPLIDDVDGALNELEEYLPPQEDDETFPSGPPTFVPQEDSSLASDDEEYEEMLDQDGFPSSPPLFRPSDEELSQWTDINCEADKAMSFAQLLEEADIEESAERHETDSDLDDFSSDDDTADTTSVWSIRVELRPESPGSQLMEAEVRRAVTDLNRMDRKLVNILSVMKNTPRSEVLKTPNLSREPTPPSHQHDN</sequence>
<proteinExistence type="predicted"/>
<evidence type="ECO:0000313" key="3">
    <source>
        <dbReference type="EMBL" id="PRP87161.1"/>
    </source>
</evidence>
<feature type="compositionally biased region" description="Basic and acidic residues" evidence="1">
    <location>
        <begin position="1119"/>
        <end position="1142"/>
    </location>
</feature>
<keyword evidence="4" id="KW-1185">Reference proteome</keyword>
<evidence type="ECO:0000259" key="2">
    <source>
        <dbReference type="Pfam" id="PF25372"/>
    </source>
</evidence>
<feature type="compositionally biased region" description="Acidic residues" evidence="1">
    <location>
        <begin position="1228"/>
        <end position="1238"/>
    </location>
</feature>
<dbReference type="GO" id="GO:0019005">
    <property type="term" value="C:SCF ubiquitin ligase complex"/>
    <property type="evidence" value="ECO:0007669"/>
    <property type="project" value="TreeGrafter"/>
</dbReference>
<dbReference type="InterPro" id="IPR057207">
    <property type="entry name" value="FBXL15_LRR"/>
</dbReference>
<gene>
    <name evidence="3" type="ORF">PROFUN_01423</name>
</gene>
<dbReference type="GO" id="GO:0031146">
    <property type="term" value="P:SCF-dependent proteasomal ubiquitin-dependent protein catabolic process"/>
    <property type="evidence" value="ECO:0007669"/>
    <property type="project" value="TreeGrafter"/>
</dbReference>
<dbReference type="OrthoDB" id="550575at2759"/>
<feature type="region of interest" description="Disordered" evidence="1">
    <location>
        <begin position="813"/>
        <end position="882"/>
    </location>
</feature>
<feature type="region of interest" description="Disordered" evidence="1">
    <location>
        <begin position="1202"/>
        <end position="1257"/>
    </location>
</feature>
<feature type="region of interest" description="Disordered" evidence="1">
    <location>
        <begin position="1277"/>
        <end position="1309"/>
    </location>
</feature>
<dbReference type="SUPFAM" id="SSF52047">
    <property type="entry name" value="RNI-like"/>
    <property type="match status" value="2"/>
</dbReference>
<feature type="region of interest" description="Disordered" evidence="1">
    <location>
        <begin position="1352"/>
        <end position="1378"/>
    </location>
</feature>
<dbReference type="InterPro" id="IPR032675">
    <property type="entry name" value="LRR_dom_sf"/>
</dbReference>
<dbReference type="Pfam" id="PF13516">
    <property type="entry name" value="LRR_6"/>
    <property type="match status" value="2"/>
</dbReference>
<feature type="domain" description="F-box/LRR-repeat protein 15-like leucin rich repeat" evidence="2">
    <location>
        <begin position="287"/>
        <end position="415"/>
    </location>
</feature>
<feature type="compositionally biased region" description="Acidic residues" evidence="1">
    <location>
        <begin position="1292"/>
        <end position="1304"/>
    </location>
</feature>
<dbReference type="Proteomes" id="UP000241769">
    <property type="component" value="Unassembled WGS sequence"/>
</dbReference>
<dbReference type="Pfam" id="PF25372">
    <property type="entry name" value="DUF7885"/>
    <property type="match status" value="1"/>
</dbReference>
<dbReference type="SMART" id="SM00367">
    <property type="entry name" value="LRR_CC"/>
    <property type="match status" value="17"/>
</dbReference>
<accession>A0A2P6NT92</accession>
<evidence type="ECO:0000256" key="1">
    <source>
        <dbReference type="SAM" id="MobiDB-lite"/>
    </source>
</evidence>
<dbReference type="InterPro" id="IPR001611">
    <property type="entry name" value="Leu-rich_rpt"/>
</dbReference>
<dbReference type="InterPro" id="IPR006553">
    <property type="entry name" value="Leu-rich_rpt_Cys-con_subtyp"/>
</dbReference>
<dbReference type="InParanoid" id="A0A2P6NT92"/>
<comment type="caution">
    <text evidence="3">The sequence shown here is derived from an EMBL/GenBank/DDBJ whole genome shotgun (WGS) entry which is preliminary data.</text>
</comment>
<name>A0A2P6NT92_9EUKA</name>
<organism evidence="3 4">
    <name type="scientific">Planoprotostelium fungivorum</name>
    <dbReference type="NCBI Taxonomy" id="1890364"/>
    <lineage>
        <taxon>Eukaryota</taxon>
        <taxon>Amoebozoa</taxon>
        <taxon>Evosea</taxon>
        <taxon>Variosea</taxon>
        <taxon>Cavosteliida</taxon>
        <taxon>Cavosteliaceae</taxon>
        <taxon>Planoprotostelium</taxon>
    </lineage>
</organism>